<feature type="active site" description="Nucleophile" evidence="11">
    <location>
        <position position="202"/>
    </location>
</feature>
<dbReference type="PANTHER" id="PTHR10188">
    <property type="entry name" value="L-ASPARAGINASE"/>
    <property type="match status" value="1"/>
</dbReference>
<sequence length="339" mass="36814">MLLRTAALLFFLLGGVRPDPLVVTTWAFEGFQNATATAFLELKRTNNRLEALVAGLSRCEAEQCDGTVGFGGSPDELGETTLDALLMDGPFHRMGAVAQLRRIKEAARVAHAVMKHTRHSMLVGESATQFALQMGFNETTLKTAESEKKFIDWVENFCQPNFWKNVSPDPKKMCGPYKPTKHLHKHRHDSSAPEIDRFHHDTIGMVVLDGNGDVSVGTSTNGAIHKIPGRVGDSPIPGAGAYVDNRVGGAAATGDGDVMMRFLPSYQAVESMRNGVSPTKAAQVAVYRILEYYPDFQGAVVAANKEGQFGAACGGLKTFSYSIMRQQEQGVEVHTVKCP</sequence>
<reference evidence="15" key="1">
    <citation type="submission" date="2023-06" db="EMBL/GenBank/DDBJ databases">
        <title>Genomic analysis of the entomopathogenic nematode Steinernema hermaphroditum.</title>
        <authorList>
            <person name="Schwarz E.M."/>
            <person name="Heppert J.K."/>
            <person name="Baniya A."/>
            <person name="Schwartz H.T."/>
            <person name="Tan C.-H."/>
            <person name="Antoshechkin I."/>
            <person name="Sternberg P.W."/>
            <person name="Goodrich-Blair H."/>
            <person name="Dillman A.R."/>
        </authorList>
    </citation>
    <scope>NUCLEOTIDE SEQUENCE</scope>
    <source>
        <strain evidence="15">PS9179</strain>
        <tissue evidence="15">Whole animal</tissue>
    </source>
</reference>
<keyword evidence="2" id="KW-0645">Protease</keyword>
<dbReference type="SUPFAM" id="SSF56235">
    <property type="entry name" value="N-terminal nucleophile aminohydrolases (Ntn hydrolases)"/>
    <property type="match status" value="1"/>
</dbReference>
<evidence type="ECO:0000256" key="7">
    <source>
        <dbReference type="ARBA" id="ARBA00066729"/>
    </source>
</evidence>
<evidence type="ECO:0000256" key="8">
    <source>
        <dbReference type="ARBA" id="ARBA00078726"/>
    </source>
</evidence>
<evidence type="ECO:0000256" key="9">
    <source>
        <dbReference type="ARBA" id="ARBA00079301"/>
    </source>
</evidence>
<dbReference type="Pfam" id="PF01112">
    <property type="entry name" value="Asparaginase_2"/>
    <property type="match status" value="1"/>
</dbReference>
<comment type="function">
    <text evidence="6">Cleaves the GlcNAc-Asn bond which joins oligosaccharides to the peptide of asparagine-linked glycoproteins.</text>
</comment>
<dbReference type="InterPro" id="IPR029055">
    <property type="entry name" value="Ntn_hydrolases_N"/>
</dbReference>
<dbReference type="CDD" id="cd04513">
    <property type="entry name" value="Glycosylasparaginase"/>
    <property type="match status" value="1"/>
</dbReference>
<feature type="binding site" evidence="12">
    <location>
        <begin position="253"/>
        <end position="256"/>
    </location>
    <ligand>
        <name>substrate</name>
    </ligand>
</feature>
<evidence type="ECO:0000256" key="12">
    <source>
        <dbReference type="PIRSR" id="PIRSR600246-2"/>
    </source>
</evidence>
<evidence type="ECO:0000313" key="15">
    <source>
        <dbReference type="EMBL" id="KAK0424951.1"/>
    </source>
</evidence>
<evidence type="ECO:0000256" key="14">
    <source>
        <dbReference type="SAM" id="SignalP"/>
    </source>
</evidence>
<dbReference type="FunFam" id="3.60.20.30:FF:000003">
    <property type="entry name" value="N(4)-(Beta-N-acetylglucosaminyl)-L-asparaginase isoform X1"/>
    <property type="match status" value="1"/>
</dbReference>
<accession>A0AA39M7Z9</accession>
<evidence type="ECO:0000256" key="6">
    <source>
        <dbReference type="ARBA" id="ARBA00053295"/>
    </source>
</evidence>
<feature type="chain" id="PRO_5041260778" description="N(4)-(beta-N-acetylglucosaminyl)-L-asparaginase" evidence="14">
    <location>
        <begin position="19"/>
        <end position="339"/>
    </location>
</feature>
<evidence type="ECO:0000256" key="13">
    <source>
        <dbReference type="PIRSR" id="PIRSR600246-3"/>
    </source>
</evidence>
<feature type="site" description="Cleavage; by autolysis" evidence="13">
    <location>
        <begin position="201"/>
        <end position="202"/>
    </location>
</feature>
<keyword evidence="3" id="KW-0378">Hydrolase</keyword>
<dbReference type="InterPro" id="IPR000246">
    <property type="entry name" value="Peptidase_T2"/>
</dbReference>
<dbReference type="Proteomes" id="UP001175271">
    <property type="component" value="Unassembled WGS sequence"/>
</dbReference>
<dbReference type="Gene3D" id="3.60.20.30">
    <property type="entry name" value="(Glycosyl)asparaginase"/>
    <property type="match status" value="1"/>
</dbReference>
<keyword evidence="4" id="KW-0068">Autocatalytic cleavage</keyword>
<evidence type="ECO:0000256" key="2">
    <source>
        <dbReference type="ARBA" id="ARBA00022670"/>
    </source>
</evidence>
<evidence type="ECO:0000256" key="4">
    <source>
        <dbReference type="ARBA" id="ARBA00022813"/>
    </source>
</evidence>
<feature type="binding site" evidence="12">
    <location>
        <begin position="230"/>
        <end position="233"/>
    </location>
    <ligand>
        <name>substrate</name>
    </ligand>
</feature>
<evidence type="ECO:0000256" key="3">
    <source>
        <dbReference type="ARBA" id="ARBA00022801"/>
    </source>
</evidence>
<comment type="caution">
    <text evidence="15">The sequence shown here is derived from an EMBL/GenBank/DDBJ whole genome shotgun (WGS) entry which is preliminary data.</text>
</comment>
<evidence type="ECO:0000256" key="11">
    <source>
        <dbReference type="PIRSR" id="PIRSR600246-1"/>
    </source>
</evidence>
<dbReference type="EC" id="3.5.1.26" evidence="7"/>
<dbReference type="GO" id="GO:0003948">
    <property type="term" value="F:N4-(beta-N-acetylglucosaminyl)-L-asparaginase activity"/>
    <property type="evidence" value="ECO:0007669"/>
    <property type="project" value="UniProtKB-EC"/>
</dbReference>
<feature type="signal peptide" evidence="14">
    <location>
        <begin position="1"/>
        <end position="18"/>
    </location>
</feature>
<evidence type="ECO:0000256" key="5">
    <source>
        <dbReference type="ARBA" id="ARBA00050421"/>
    </source>
</evidence>
<evidence type="ECO:0000313" key="16">
    <source>
        <dbReference type="Proteomes" id="UP001175271"/>
    </source>
</evidence>
<dbReference type="GO" id="GO:0005764">
    <property type="term" value="C:lysosome"/>
    <property type="evidence" value="ECO:0007669"/>
    <property type="project" value="TreeGrafter"/>
</dbReference>
<dbReference type="GO" id="GO:0006508">
    <property type="term" value="P:proteolysis"/>
    <property type="evidence" value="ECO:0007669"/>
    <property type="project" value="UniProtKB-KW"/>
</dbReference>
<gene>
    <name evidence="15" type="ORF">QR680_008940</name>
</gene>
<evidence type="ECO:0000256" key="10">
    <source>
        <dbReference type="ARBA" id="ARBA00080645"/>
    </source>
</evidence>
<evidence type="ECO:0000256" key="1">
    <source>
        <dbReference type="ARBA" id="ARBA00010872"/>
    </source>
</evidence>
<dbReference type="PANTHER" id="PTHR10188:SF6">
    <property type="entry name" value="N(4)-(BETA-N-ACETYLGLUCOSAMINYL)-L-ASPARAGINASE"/>
    <property type="match status" value="1"/>
</dbReference>
<comment type="similarity">
    <text evidence="1">Belongs to the Ntn-hydrolase family.</text>
</comment>
<keyword evidence="14" id="KW-0732">Signal</keyword>
<name>A0AA39M7Z9_9BILA</name>
<organism evidence="15 16">
    <name type="scientific">Steinernema hermaphroditum</name>
    <dbReference type="NCBI Taxonomy" id="289476"/>
    <lineage>
        <taxon>Eukaryota</taxon>
        <taxon>Metazoa</taxon>
        <taxon>Ecdysozoa</taxon>
        <taxon>Nematoda</taxon>
        <taxon>Chromadorea</taxon>
        <taxon>Rhabditida</taxon>
        <taxon>Tylenchina</taxon>
        <taxon>Panagrolaimomorpha</taxon>
        <taxon>Strongyloidoidea</taxon>
        <taxon>Steinernematidae</taxon>
        <taxon>Steinernema</taxon>
    </lineage>
</organism>
<comment type="catalytic activity">
    <reaction evidence="5">
        <text>N(4)-(beta-N-acetyl-D-glucosaminyl)-L-asparagine + H2O = N-acetyl-beta-D-glucosaminylamine + L-aspartate + H(+)</text>
        <dbReference type="Rhea" id="RHEA:11544"/>
        <dbReference type="ChEBI" id="CHEBI:15377"/>
        <dbReference type="ChEBI" id="CHEBI:15378"/>
        <dbReference type="ChEBI" id="CHEBI:15947"/>
        <dbReference type="ChEBI" id="CHEBI:29991"/>
        <dbReference type="ChEBI" id="CHEBI:58080"/>
        <dbReference type="EC" id="3.5.1.26"/>
    </reaction>
</comment>
<dbReference type="GO" id="GO:0008233">
    <property type="term" value="F:peptidase activity"/>
    <property type="evidence" value="ECO:0007669"/>
    <property type="project" value="UniProtKB-KW"/>
</dbReference>
<proteinExistence type="inferred from homology"/>
<dbReference type="EMBL" id="JAUCMV010000001">
    <property type="protein sequence ID" value="KAK0424951.1"/>
    <property type="molecule type" value="Genomic_DNA"/>
</dbReference>
<keyword evidence="16" id="KW-1185">Reference proteome</keyword>
<protein>
    <recommendedName>
        <fullName evidence="7">N(4)-(beta-N-acetylglucosaminyl)-L-asparaginase</fullName>
        <ecNumber evidence="7">3.5.1.26</ecNumber>
    </recommendedName>
    <alternativeName>
        <fullName evidence="9">Aspartylglucosaminidase</fullName>
    </alternativeName>
    <alternativeName>
        <fullName evidence="8">Glycosylasparaginase</fullName>
    </alternativeName>
    <alternativeName>
        <fullName evidence="10">N4-(N-acetyl-beta-glucosaminyl)-L-asparagine amidase</fullName>
    </alternativeName>
</protein>
<dbReference type="AlphaFoldDB" id="A0AA39M7Z9"/>